<keyword evidence="2" id="KW-0472">Membrane</keyword>
<dbReference type="Pfam" id="PF12259">
    <property type="entry name" value="Baculo_F"/>
    <property type="match status" value="1"/>
</dbReference>
<feature type="non-terminal residue" evidence="3">
    <location>
        <position position="1"/>
    </location>
</feature>
<protein>
    <recommendedName>
        <fullName evidence="5">Envelope fusion protein</fullName>
    </recommendedName>
</protein>
<feature type="region of interest" description="Disordered" evidence="1">
    <location>
        <begin position="644"/>
        <end position="671"/>
    </location>
</feature>
<evidence type="ECO:0008006" key="5">
    <source>
        <dbReference type="Google" id="ProtNLM"/>
    </source>
</evidence>
<feature type="transmembrane region" description="Helical" evidence="2">
    <location>
        <begin position="599"/>
        <end position="619"/>
    </location>
</feature>
<sequence length="671" mass="76916">FIPNSVYDECPGVTYPDYVHMLQNRLKHSREKAIEFIRRSKESSKTYYDTHTRLTKVPTQGQLYQDYIQPITSSSGIYFDYLGSLKINKGHLKILIPLDISHFGTHIQNIKAALESTRYMCNQTQIVEIDAECHNMLQPLIVRHQDITREFESISHLMDNRIKRAWIGGIGTILKQIFGTLDENDALKYNDAIESIQNNEKQLASLMKDNILVTTSIITSYNKTLNKIKINEVNLNEAIDKLSHKLQNISELTNGLHVLSNINEILDSLETSILTLSFQLEDVTNAILFSSQNILHPAVITPQQLYRELADNYRHLPNYLELPIILDINTIHHILSVSKLICYYVDYKIIFVLQVPLVGIREYMLFHNIALPTPYNVKEPNKFSLIIPSSKYIAMTKDKSHYCNLDDLSNCKTVKPGNFICDITSVYVADSKPTCESELLTKVISEIPKQCETKFIFGELDIWKPLINNKWIFIQSKPNKISIDCANSKIYETTILATGILNIPNNCIGYCKSTTLFPRNNVLNITSPVNNIPDFNLINDSCCNIIKFNNLIDDVSPIKLQNVDLDEFNSRNKIVLKSLLENLEKIENSPHIIKYGTHYSSLIILILAVIMMYLGYLIFKYFCKPGNNRISNFRFRFSNTSPQPTLEMTRTTDRPESDIESSHTAPIRSQI</sequence>
<name>A0A0L7K4F8_OPEBR</name>
<dbReference type="AlphaFoldDB" id="A0A0L7K4F8"/>
<dbReference type="EMBL" id="JTDY01011149">
    <property type="protein sequence ID" value="KOB57471.1"/>
    <property type="molecule type" value="Genomic_DNA"/>
</dbReference>
<dbReference type="Proteomes" id="UP000037510">
    <property type="component" value="Unassembled WGS sequence"/>
</dbReference>
<keyword evidence="4" id="KW-1185">Reference proteome</keyword>
<feature type="compositionally biased region" description="Basic and acidic residues" evidence="1">
    <location>
        <begin position="650"/>
        <end position="661"/>
    </location>
</feature>
<feature type="compositionally biased region" description="Polar residues" evidence="1">
    <location>
        <begin position="662"/>
        <end position="671"/>
    </location>
</feature>
<comment type="caution">
    <text evidence="3">The sequence shown here is derived from an EMBL/GenBank/DDBJ whole genome shotgun (WGS) entry which is preliminary data.</text>
</comment>
<keyword evidence="2" id="KW-0812">Transmembrane</keyword>
<evidence type="ECO:0000256" key="2">
    <source>
        <dbReference type="SAM" id="Phobius"/>
    </source>
</evidence>
<keyword evidence="2" id="KW-1133">Transmembrane helix</keyword>
<evidence type="ECO:0000313" key="4">
    <source>
        <dbReference type="Proteomes" id="UP000037510"/>
    </source>
</evidence>
<accession>A0A0L7K4F8</accession>
<gene>
    <name evidence="3" type="ORF">OBRU01_25724</name>
</gene>
<organism evidence="3 4">
    <name type="scientific">Operophtera brumata</name>
    <name type="common">Winter moth</name>
    <name type="synonym">Phalaena brumata</name>
    <dbReference type="NCBI Taxonomy" id="104452"/>
    <lineage>
        <taxon>Eukaryota</taxon>
        <taxon>Metazoa</taxon>
        <taxon>Ecdysozoa</taxon>
        <taxon>Arthropoda</taxon>
        <taxon>Hexapoda</taxon>
        <taxon>Insecta</taxon>
        <taxon>Pterygota</taxon>
        <taxon>Neoptera</taxon>
        <taxon>Endopterygota</taxon>
        <taxon>Lepidoptera</taxon>
        <taxon>Glossata</taxon>
        <taxon>Ditrysia</taxon>
        <taxon>Geometroidea</taxon>
        <taxon>Geometridae</taxon>
        <taxon>Larentiinae</taxon>
        <taxon>Operophtera</taxon>
    </lineage>
</organism>
<evidence type="ECO:0000256" key="1">
    <source>
        <dbReference type="SAM" id="MobiDB-lite"/>
    </source>
</evidence>
<proteinExistence type="predicted"/>
<dbReference type="STRING" id="104452.A0A0L7K4F8"/>
<dbReference type="InterPro" id="IPR022048">
    <property type="entry name" value="Envelope_fusion-like"/>
</dbReference>
<evidence type="ECO:0000313" key="3">
    <source>
        <dbReference type="EMBL" id="KOB57471.1"/>
    </source>
</evidence>
<reference evidence="3 4" key="1">
    <citation type="journal article" date="2015" name="Genome Biol. Evol.">
        <title>The genome of winter moth (Operophtera brumata) provides a genomic perspective on sexual dimorphism and phenology.</title>
        <authorList>
            <person name="Derks M.F."/>
            <person name="Smit S."/>
            <person name="Salis L."/>
            <person name="Schijlen E."/>
            <person name="Bossers A."/>
            <person name="Mateman C."/>
            <person name="Pijl A.S."/>
            <person name="de Ridder D."/>
            <person name="Groenen M.A."/>
            <person name="Visser M.E."/>
            <person name="Megens H.J."/>
        </authorList>
    </citation>
    <scope>NUCLEOTIDE SEQUENCE [LARGE SCALE GENOMIC DNA]</scope>
    <source>
        <strain evidence="3">WM2013NL</strain>
        <tissue evidence="3">Head and thorax</tissue>
    </source>
</reference>